<dbReference type="EMBL" id="MG767172">
    <property type="protein sequence ID" value="AXJ93389.1"/>
    <property type="molecule type" value="Genomic_DNA"/>
</dbReference>
<sequence>MLMASLLISILFATFTQPLSIGLTLIIQTLITSYMLFKLTKMSWYAYMLVMVLVGGLLVTFMYVAVLMPAEPHARRSLWSLPVMMPTAVMLTTTASNSFTYAATWASPAMIYSKSSILITIMLIMLLLLALMIVVNNTYSLKGPMRSY</sequence>
<feature type="transmembrane region" description="Helical" evidence="1">
    <location>
        <begin position="78"/>
        <end position="96"/>
    </location>
</feature>
<organism evidence="2">
    <name type="scientific">Vargula tsujii</name>
    <dbReference type="NCBI Taxonomy" id="335805"/>
    <lineage>
        <taxon>Eukaryota</taxon>
        <taxon>Metazoa</taxon>
        <taxon>Ecdysozoa</taxon>
        <taxon>Arthropoda</taxon>
        <taxon>Crustacea</taxon>
        <taxon>Oligostraca</taxon>
        <taxon>Ostracoda</taxon>
        <taxon>Myodocopa</taxon>
        <taxon>Myodocopida</taxon>
        <taxon>Cypridinoidea</taxon>
        <taxon>Cypridinidae</taxon>
        <taxon>Vargula</taxon>
    </lineage>
</organism>
<protein>
    <submittedName>
        <fullName evidence="2">NADH dehydrogenase subunit 6</fullName>
    </submittedName>
</protein>
<keyword evidence="1" id="KW-0472">Membrane</keyword>
<keyword evidence="1" id="KW-1133">Transmembrane helix</keyword>
<evidence type="ECO:0000313" key="2">
    <source>
        <dbReference type="EMBL" id="AXJ93389.1"/>
    </source>
</evidence>
<feature type="transmembrane region" description="Helical" evidence="1">
    <location>
        <begin position="44"/>
        <end position="66"/>
    </location>
</feature>
<evidence type="ECO:0000256" key="1">
    <source>
        <dbReference type="SAM" id="Phobius"/>
    </source>
</evidence>
<geneLocation type="mitochondrion" evidence="2"/>
<gene>
    <name evidence="2" type="primary">nad6</name>
</gene>
<reference evidence="2" key="1">
    <citation type="submission" date="2018-01" db="EMBL/GenBank/DDBJ databases">
        <authorList>
            <person name="Gaut B.S."/>
            <person name="Morton B.R."/>
            <person name="Clegg M.T."/>
            <person name="Duvall M.R."/>
        </authorList>
    </citation>
    <scope>NUCLEOTIDE SEQUENCE</scope>
</reference>
<accession>A0A345WJY3</accession>
<proteinExistence type="predicted"/>
<dbReference type="AlphaFoldDB" id="A0A345WJY3"/>
<keyword evidence="1" id="KW-0812">Transmembrane</keyword>
<keyword evidence="2" id="KW-0496">Mitochondrion</keyword>
<name>A0A345WJY3_9CRUS</name>
<feature type="transmembrane region" description="Helical" evidence="1">
    <location>
        <begin position="116"/>
        <end position="139"/>
    </location>
</feature>